<evidence type="ECO:0000259" key="5">
    <source>
        <dbReference type="Pfam" id="PF00828"/>
    </source>
</evidence>
<feature type="region of interest" description="Disordered" evidence="4">
    <location>
        <begin position="69"/>
        <end position="98"/>
    </location>
</feature>
<keyword evidence="2" id="KW-0689">Ribosomal protein</keyword>
<dbReference type="OrthoDB" id="361383at2759"/>
<keyword evidence="7" id="KW-1185">Reference proteome</keyword>
<comment type="similarity">
    <text evidence="1">Belongs to the universal ribosomal protein uL15 family.</text>
</comment>
<dbReference type="Gene3D" id="3.100.10.10">
    <property type="match status" value="1"/>
</dbReference>
<evidence type="ECO:0000256" key="3">
    <source>
        <dbReference type="ARBA" id="ARBA00023274"/>
    </source>
</evidence>
<dbReference type="Proteomes" id="UP001140453">
    <property type="component" value="Unassembled WGS sequence"/>
</dbReference>
<dbReference type="NCBIfam" id="TIGR01071">
    <property type="entry name" value="rplO_bact"/>
    <property type="match status" value="1"/>
</dbReference>
<evidence type="ECO:0000313" key="7">
    <source>
        <dbReference type="Proteomes" id="UP001140453"/>
    </source>
</evidence>
<feature type="domain" description="Large ribosomal subunit protein uL15/eL18" evidence="5">
    <location>
        <begin position="127"/>
        <end position="207"/>
    </location>
</feature>
<dbReference type="PANTHER" id="PTHR12934">
    <property type="entry name" value="50S RIBOSOMAL PROTEIN L15"/>
    <property type="match status" value="1"/>
</dbReference>
<dbReference type="InterPro" id="IPR005749">
    <property type="entry name" value="Ribosomal_uL15_bac-type"/>
</dbReference>
<dbReference type="AlphaFoldDB" id="A0A9W8YT44"/>
<gene>
    <name evidence="6" type="primary">MRPL10</name>
    <name evidence="6" type="ORF">N0V93_005577</name>
</gene>
<protein>
    <submittedName>
        <fullName evidence="6">YmL10</fullName>
    </submittedName>
</protein>
<sequence length="318" mass="35202">MPPRIPISHVARCCRASIEGSTGPSRTTVPLSSLFAALSIQTPPAALSQNRHASILSNLRDNKGAYNKRIRKGRGASSGYGKTSGRGHKGQGQHGKVKPWFQGGQTPLIFKHGRMGFKNLGKEDLAEVNLTRLQAWIDAGRLDPTKPITPKELIRCRLIGNIPDGVKLLAHGRYEPKPQLKQPLDITVSRASKSAIQAIEAAGGKIVTRYYTKQAIKNLLLGKSVHSNTPLPVGKAYVEGEIMKARENGYKYRLPDPVGRWHIEYYRDPAHRGYLSHQLKPGETPSLFFKVPEEVVKKREAKVAKKSAKADKKLFELR</sequence>
<reference evidence="6" key="1">
    <citation type="submission" date="2022-10" db="EMBL/GenBank/DDBJ databases">
        <title>Tapping the CABI collections for fungal endophytes: first genome assemblies for Collariella, Neodidymelliopsis, Ascochyta clinopodiicola, Didymella pomorum, Didymosphaeria variabile, Neocosmospora piperis and Neocucurbitaria cava.</title>
        <authorList>
            <person name="Hill R."/>
        </authorList>
    </citation>
    <scope>NUCLEOTIDE SEQUENCE</scope>
    <source>
        <strain evidence="6">IMI 355082</strain>
    </source>
</reference>
<dbReference type="PANTHER" id="PTHR12934:SF11">
    <property type="entry name" value="LARGE RIBOSOMAL SUBUNIT PROTEIN UL15M"/>
    <property type="match status" value="1"/>
</dbReference>
<keyword evidence="3" id="KW-0687">Ribonucleoprotein</keyword>
<dbReference type="GO" id="GO:0003735">
    <property type="term" value="F:structural constituent of ribosome"/>
    <property type="evidence" value="ECO:0007669"/>
    <property type="project" value="InterPro"/>
</dbReference>
<dbReference type="InterPro" id="IPR036227">
    <property type="entry name" value="Ribosomal_uL15/eL18_sf"/>
</dbReference>
<evidence type="ECO:0000256" key="2">
    <source>
        <dbReference type="ARBA" id="ARBA00022980"/>
    </source>
</evidence>
<dbReference type="GO" id="GO:0006412">
    <property type="term" value="P:translation"/>
    <property type="evidence" value="ECO:0007669"/>
    <property type="project" value="InterPro"/>
</dbReference>
<dbReference type="InterPro" id="IPR030878">
    <property type="entry name" value="Ribosomal_uL15"/>
</dbReference>
<name>A0A9W8YT44_9PEZI</name>
<dbReference type="Pfam" id="PF00828">
    <property type="entry name" value="Ribosomal_L27A"/>
    <property type="match status" value="1"/>
</dbReference>
<accession>A0A9W8YT44</accession>
<comment type="caution">
    <text evidence="6">The sequence shown here is derived from an EMBL/GenBank/DDBJ whole genome shotgun (WGS) entry which is preliminary data.</text>
</comment>
<feature type="compositionally biased region" description="Basic residues" evidence="4">
    <location>
        <begin position="85"/>
        <end position="97"/>
    </location>
</feature>
<dbReference type="SUPFAM" id="SSF52080">
    <property type="entry name" value="Ribosomal proteins L15p and L18e"/>
    <property type="match status" value="1"/>
</dbReference>
<evidence type="ECO:0000313" key="6">
    <source>
        <dbReference type="EMBL" id="KAJ4391957.1"/>
    </source>
</evidence>
<dbReference type="HAMAP" id="MF_01341">
    <property type="entry name" value="Ribosomal_uL15"/>
    <property type="match status" value="1"/>
</dbReference>
<dbReference type="EMBL" id="JAPEVB010000003">
    <property type="protein sequence ID" value="KAJ4391957.1"/>
    <property type="molecule type" value="Genomic_DNA"/>
</dbReference>
<organism evidence="6 7">
    <name type="scientific">Gnomoniopsis smithogilvyi</name>
    <dbReference type="NCBI Taxonomy" id="1191159"/>
    <lineage>
        <taxon>Eukaryota</taxon>
        <taxon>Fungi</taxon>
        <taxon>Dikarya</taxon>
        <taxon>Ascomycota</taxon>
        <taxon>Pezizomycotina</taxon>
        <taxon>Sordariomycetes</taxon>
        <taxon>Sordariomycetidae</taxon>
        <taxon>Diaporthales</taxon>
        <taxon>Gnomoniaceae</taxon>
        <taxon>Gnomoniopsis</taxon>
    </lineage>
</organism>
<dbReference type="GO" id="GO:0005762">
    <property type="term" value="C:mitochondrial large ribosomal subunit"/>
    <property type="evidence" value="ECO:0007669"/>
    <property type="project" value="TreeGrafter"/>
</dbReference>
<evidence type="ECO:0000256" key="1">
    <source>
        <dbReference type="ARBA" id="ARBA00007320"/>
    </source>
</evidence>
<dbReference type="InterPro" id="IPR021131">
    <property type="entry name" value="Ribosomal_uL15/eL18"/>
</dbReference>
<proteinExistence type="inferred from homology"/>
<evidence type="ECO:0000256" key="4">
    <source>
        <dbReference type="SAM" id="MobiDB-lite"/>
    </source>
</evidence>